<dbReference type="PROSITE" id="PS50172">
    <property type="entry name" value="BRCT"/>
    <property type="match status" value="5"/>
</dbReference>
<dbReference type="InterPro" id="IPR036420">
    <property type="entry name" value="BRCT_dom_sf"/>
</dbReference>
<dbReference type="Pfam" id="PF16770">
    <property type="entry name" value="RTT107_BRCT_5"/>
    <property type="match status" value="1"/>
</dbReference>
<dbReference type="PANTHER" id="PTHR47667:SF1">
    <property type="entry name" value="REGULATOR OF TY1 TRANSPOSITION PROTEIN 107"/>
    <property type="match status" value="1"/>
</dbReference>
<dbReference type="PANTHER" id="PTHR47667">
    <property type="entry name" value="REGULATOR OF TY1 TRANSPOSITION PROTEIN 107"/>
    <property type="match status" value="1"/>
</dbReference>
<feature type="domain" description="BRCT" evidence="2">
    <location>
        <begin position="380"/>
        <end position="462"/>
    </location>
</feature>
<dbReference type="GO" id="GO:1990683">
    <property type="term" value="P:DNA double-strand break attachment to nuclear envelope"/>
    <property type="evidence" value="ECO:0007669"/>
    <property type="project" value="TreeGrafter"/>
</dbReference>
<gene>
    <name evidence="3" type="ORF">LCOR_08270.1</name>
</gene>
<dbReference type="InterPro" id="IPR053036">
    <property type="entry name" value="CellCycle_DNARepair_Reg"/>
</dbReference>
<accession>A0A068S5P4</accession>
<dbReference type="GO" id="GO:0005634">
    <property type="term" value="C:nucleus"/>
    <property type="evidence" value="ECO:0007669"/>
    <property type="project" value="TreeGrafter"/>
</dbReference>
<proteinExistence type="predicted"/>
<name>A0A068S5P4_9FUNG</name>
<reference evidence="3" key="1">
    <citation type="submission" date="2013-08" db="EMBL/GenBank/DDBJ databases">
        <title>Gene expansion shapes genome architecture in the human pathogen Lichtheimia corymbifera: an evolutionary genomics analysis in the ancient terrestrial Mucorales (Mucoromycotina).</title>
        <authorList>
            <person name="Schwartze V.U."/>
            <person name="Winter S."/>
            <person name="Shelest E."/>
            <person name="Marcet-Houben M."/>
            <person name="Horn F."/>
            <person name="Wehner S."/>
            <person name="Hoffmann K."/>
            <person name="Riege K."/>
            <person name="Sammeth M."/>
            <person name="Nowrousian M."/>
            <person name="Valiante V."/>
            <person name="Linde J."/>
            <person name="Jacobsen I.D."/>
            <person name="Marz M."/>
            <person name="Brakhage A.A."/>
            <person name="Gabaldon T."/>
            <person name="Bocker S."/>
            <person name="Voigt K."/>
        </authorList>
    </citation>
    <scope>NUCLEOTIDE SEQUENCE [LARGE SCALE GENOMIC DNA]</scope>
    <source>
        <strain evidence="3">FSU 9682</strain>
    </source>
</reference>
<dbReference type="CDD" id="cd17744">
    <property type="entry name" value="BRCT_MDC1_rpt1"/>
    <property type="match status" value="1"/>
</dbReference>
<feature type="domain" description="BRCT" evidence="2">
    <location>
        <begin position="38"/>
        <end position="115"/>
    </location>
</feature>
<feature type="region of interest" description="Disordered" evidence="1">
    <location>
        <begin position="561"/>
        <end position="615"/>
    </location>
</feature>
<sequence length="825" mass="93731">MRAVNASTKFSIHAEHIYLFFRFITAMTSYGRKLGESKSVSLFCNVKYDFHRTLTTSKRNQLEKILNSNGAERCYHEEGGLSSQEATETTHIISTRKVDEQDANKDIFVVTPAWVEAAEKNGFVHDPKYYKPDPQLFFSGMVVATANLSTHDNSAIKGAVERYGGQYAKELLHDVTHVIANSDHGDRYKKATKLANVQILHPQFIHDCVKNERLVLPDRYLMPDPVCLHEDDKEAKSKASAADSDADALAPLHNAVFQYPGFNYKENKLYWPRDLEVTEPYLKGHCFYFVHDYDYLSTKSFDWEGRLKKAGAEVSSSYNAKVTIVVVKYRDNPEYIQACRDGKTVVTMWWVSNTLMRQRVESPARRLLDYPMPRGGIPGMENMAIVVSGYRGVARNFVRHLVHRCGCKFKVVIDSSVTHLVASSHTTKYRQAREANIPIINHLWLEDCYQRWEKLPLSDARYTHFLDGKNVNKFVAETKLIPKDLECWWKEGLSKPAEVEKQRENVPSSSKVHQSSKAATPSPPPPPSTTTITQPRQAARKAASKLEDVFIPDMNKYQKEVRSGYSMAGEKIPDEPSKEKEDDTMMDIDDAKSTGSKRTLEYESPEPDSNVSAPSSKTIKIVTSSINLDRREKNGILDLGGQMVDNVTQATYLLVEKALRTPKFLCAVNLGLKIVHHRWLRQSIEEQKWLDASEFAVQDKAMEEKYGFNLEESLSIAEERVVPGKHPHGTWLSTFEVYVLQSNKAEALKSVIETAGGKLITKLPARRLKELLRPDSENQLLVVSDPEDKSKWGDYTKQSIPIYNVELIIVGALRQKLDVDEFRLE</sequence>
<dbReference type="Pfam" id="PF00533">
    <property type="entry name" value="BRCT"/>
    <property type="match status" value="1"/>
</dbReference>
<evidence type="ECO:0000259" key="2">
    <source>
        <dbReference type="PROSITE" id="PS50172"/>
    </source>
</evidence>
<evidence type="ECO:0000313" key="3">
    <source>
        <dbReference type="EMBL" id="CDH57315.1"/>
    </source>
</evidence>
<dbReference type="AlphaFoldDB" id="A0A068S5P4"/>
<dbReference type="GO" id="GO:0035361">
    <property type="term" value="C:Cul8-RING ubiquitin ligase complex"/>
    <property type="evidence" value="ECO:0007669"/>
    <property type="project" value="TreeGrafter"/>
</dbReference>
<feature type="domain" description="BRCT" evidence="2">
    <location>
        <begin position="277"/>
        <end position="368"/>
    </location>
</feature>
<feature type="compositionally biased region" description="Polar residues" evidence="1">
    <location>
        <begin position="505"/>
        <end position="519"/>
    </location>
</feature>
<dbReference type="STRING" id="1263082.A0A068S5P4"/>
<feature type="compositionally biased region" description="Basic and acidic residues" evidence="1">
    <location>
        <begin position="571"/>
        <end position="583"/>
    </location>
</feature>
<dbReference type="CDD" id="cd18436">
    <property type="entry name" value="BRCT_BRC1_like_rpt2"/>
    <property type="match status" value="1"/>
</dbReference>
<keyword evidence="4" id="KW-1185">Reference proteome</keyword>
<dbReference type="OrthoDB" id="342264at2759"/>
<dbReference type="Gene3D" id="3.40.50.10190">
    <property type="entry name" value="BRCT domain"/>
    <property type="match status" value="6"/>
</dbReference>
<organism evidence="3 4">
    <name type="scientific">Lichtheimia corymbifera JMRC:FSU:9682</name>
    <dbReference type="NCBI Taxonomy" id="1263082"/>
    <lineage>
        <taxon>Eukaryota</taxon>
        <taxon>Fungi</taxon>
        <taxon>Fungi incertae sedis</taxon>
        <taxon>Mucoromycota</taxon>
        <taxon>Mucoromycotina</taxon>
        <taxon>Mucoromycetes</taxon>
        <taxon>Mucorales</taxon>
        <taxon>Lichtheimiaceae</taxon>
        <taxon>Lichtheimia</taxon>
    </lineage>
</organism>
<dbReference type="CDD" id="cd18432">
    <property type="entry name" value="BRCT_PAXIP1_rpt6_like"/>
    <property type="match status" value="1"/>
</dbReference>
<dbReference type="GO" id="GO:0006302">
    <property type="term" value="P:double-strand break repair"/>
    <property type="evidence" value="ECO:0007669"/>
    <property type="project" value="TreeGrafter"/>
</dbReference>
<dbReference type="EMBL" id="CBTN010000045">
    <property type="protein sequence ID" value="CDH57315.1"/>
    <property type="molecule type" value="Genomic_DNA"/>
</dbReference>
<feature type="domain" description="BRCT" evidence="2">
    <location>
        <begin position="133"/>
        <end position="222"/>
    </location>
</feature>
<dbReference type="InterPro" id="IPR001357">
    <property type="entry name" value="BRCT_dom"/>
</dbReference>
<dbReference type="Pfam" id="PF12738">
    <property type="entry name" value="PTCB-BRCT"/>
    <property type="match status" value="2"/>
</dbReference>
<dbReference type="SMART" id="SM00292">
    <property type="entry name" value="BRCT"/>
    <property type="match status" value="5"/>
</dbReference>
<protein>
    <submittedName>
        <fullName evidence="3">Brct domain-containing protein</fullName>
    </submittedName>
</protein>
<evidence type="ECO:0000256" key="1">
    <source>
        <dbReference type="SAM" id="MobiDB-lite"/>
    </source>
</evidence>
<evidence type="ECO:0000313" key="4">
    <source>
        <dbReference type="Proteomes" id="UP000027586"/>
    </source>
</evidence>
<feature type="region of interest" description="Disordered" evidence="1">
    <location>
        <begin position="498"/>
        <end position="547"/>
    </location>
</feature>
<feature type="domain" description="BRCT" evidence="2">
    <location>
        <begin position="636"/>
        <end position="697"/>
    </location>
</feature>
<dbReference type="VEuPathDB" id="FungiDB:LCOR_08270.1"/>
<dbReference type="SUPFAM" id="SSF52113">
    <property type="entry name" value="BRCT domain"/>
    <property type="match status" value="5"/>
</dbReference>
<dbReference type="Proteomes" id="UP000027586">
    <property type="component" value="Unassembled WGS sequence"/>
</dbReference>
<dbReference type="CDD" id="cd17711">
    <property type="entry name" value="BRCT_PAXIP1_rpt3"/>
    <property type="match status" value="1"/>
</dbReference>
<dbReference type="Pfam" id="PF16589">
    <property type="entry name" value="BRCT_2"/>
    <property type="match status" value="1"/>
</dbReference>
<comment type="caution">
    <text evidence="3">The sequence shown here is derived from an EMBL/GenBank/DDBJ whole genome shotgun (WGS) entry which is preliminary data.</text>
</comment>